<dbReference type="RefSeq" id="WP_030150738.1">
    <property type="nucleotide sequence ID" value="NZ_JOFV01000005.1"/>
</dbReference>
<dbReference type="SUPFAM" id="SSF54593">
    <property type="entry name" value="Glyoxalase/Bleomycin resistance protein/Dihydroxybiphenyl dioxygenase"/>
    <property type="match status" value="1"/>
</dbReference>
<gene>
    <name evidence="2" type="ORF">EQW73_02375</name>
    <name evidence="3" type="ORF">EQW78_03385</name>
</gene>
<organism evidence="3 4">
    <name type="scientific">Oerskovia turbata</name>
    <dbReference type="NCBI Taxonomy" id="1713"/>
    <lineage>
        <taxon>Bacteria</taxon>
        <taxon>Bacillati</taxon>
        <taxon>Actinomycetota</taxon>
        <taxon>Actinomycetes</taxon>
        <taxon>Micrococcales</taxon>
        <taxon>Cellulomonadaceae</taxon>
        <taxon>Oerskovia</taxon>
    </lineage>
</organism>
<dbReference type="PANTHER" id="PTHR36503:SF1">
    <property type="entry name" value="BLR2520 PROTEIN"/>
    <property type="match status" value="1"/>
</dbReference>
<dbReference type="EMBL" id="SDJQ01000005">
    <property type="protein sequence ID" value="RXR36128.1"/>
    <property type="molecule type" value="Genomic_DNA"/>
</dbReference>
<sequence>MDPRVSLITLGVRDVARARTFYVDGLGWEPVNEVPGEVVFLQVGHGLLLSLWRRADLLEEAGPGIHEAHHSPEPLPRRMVPVTLAHTVGSPAEVDDVLASALAAGGSVVVHAQVRVWGGYSGYFADPDGFRWEVAHNPGLVVSDDGQVTFVAPEPDPGAW</sequence>
<name>A0A4V1N5L9_9CELL</name>
<dbReference type="Pfam" id="PF00903">
    <property type="entry name" value="Glyoxalase"/>
    <property type="match status" value="1"/>
</dbReference>
<accession>A0A4V1N5L9</accession>
<evidence type="ECO:0000313" key="5">
    <source>
        <dbReference type="Proteomes" id="UP000290517"/>
    </source>
</evidence>
<feature type="domain" description="VOC" evidence="1">
    <location>
        <begin position="4"/>
        <end position="137"/>
    </location>
</feature>
<evidence type="ECO:0000259" key="1">
    <source>
        <dbReference type="PROSITE" id="PS51819"/>
    </source>
</evidence>
<dbReference type="Proteomes" id="UP000290517">
    <property type="component" value="Unassembled WGS sequence"/>
</dbReference>
<evidence type="ECO:0000313" key="2">
    <source>
        <dbReference type="EMBL" id="RXR27298.1"/>
    </source>
</evidence>
<proteinExistence type="predicted"/>
<reference evidence="4 5" key="1">
    <citation type="submission" date="2019-01" db="EMBL/GenBank/DDBJ databases">
        <title>Oerskovia turbata Genome sequencing and assembly.</title>
        <authorList>
            <person name="Dou T."/>
        </authorList>
    </citation>
    <scope>NUCLEOTIDE SEQUENCE [LARGE SCALE GENOMIC DNA]</scope>
    <source>
        <strain evidence="3 4">JCM12123</strain>
        <strain evidence="2 5">JCM3160</strain>
    </source>
</reference>
<keyword evidence="5" id="KW-1185">Reference proteome</keyword>
<dbReference type="EMBL" id="SDJR01000002">
    <property type="protein sequence ID" value="RXR27298.1"/>
    <property type="molecule type" value="Genomic_DNA"/>
</dbReference>
<dbReference type="PROSITE" id="PS51819">
    <property type="entry name" value="VOC"/>
    <property type="match status" value="1"/>
</dbReference>
<dbReference type="InterPro" id="IPR037523">
    <property type="entry name" value="VOC_core"/>
</dbReference>
<dbReference type="InterPro" id="IPR004360">
    <property type="entry name" value="Glyas_Fos-R_dOase_dom"/>
</dbReference>
<evidence type="ECO:0000313" key="4">
    <source>
        <dbReference type="Proteomes" id="UP000289805"/>
    </source>
</evidence>
<dbReference type="AlphaFoldDB" id="A0A4V1N5L9"/>
<dbReference type="PANTHER" id="PTHR36503">
    <property type="entry name" value="BLR2520 PROTEIN"/>
    <property type="match status" value="1"/>
</dbReference>
<evidence type="ECO:0000313" key="3">
    <source>
        <dbReference type="EMBL" id="RXR36128.1"/>
    </source>
</evidence>
<dbReference type="Gene3D" id="3.10.180.10">
    <property type="entry name" value="2,3-Dihydroxybiphenyl 1,2-Dioxygenase, domain 1"/>
    <property type="match status" value="1"/>
</dbReference>
<comment type="caution">
    <text evidence="3">The sequence shown here is derived from an EMBL/GenBank/DDBJ whole genome shotgun (WGS) entry which is preliminary data.</text>
</comment>
<dbReference type="Proteomes" id="UP000289805">
    <property type="component" value="Unassembled WGS sequence"/>
</dbReference>
<dbReference type="STRING" id="1713.GCA_000718325_01184"/>
<dbReference type="InterPro" id="IPR029068">
    <property type="entry name" value="Glyas_Bleomycin-R_OHBP_Dase"/>
</dbReference>
<dbReference type="OrthoDB" id="9798430at2"/>
<protein>
    <submittedName>
        <fullName evidence="3">Glyoxalase</fullName>
    </submittedName>
</protein>